<dbReference type="PANTHER" id="PTHR15633">
    <property type="entry name" value="NUCLEOLAR PROTEIN 11"/>
    <property type="match status" value="1"/>
</dbReference>
<reference evidence="1" key="1">
    <citation type="journal article" date="2020" name="New Phytol.">
        <title>Comparative genomics reveals dynamic genome evolution in host specialist ectomycorrhizal fungi.</title>
        <authorList>
            <person name="Lofgren L.A."/>
            <person name="Nguyen N.H."/>
            <person name="Vilgalys R."/>
            <person name="Ruytinx J."/>
            <person name="Liao H.L."/>
            <person name="Branco S."/>
            <person name="Kuo A."/>
            <person name="LaButti K."/>
            <person name="Lipzen A."/>
            <person name="Andreopoulos W."/>
            <person name="Pangilinan J."/>
            <person name="Riley R."/>
            <person name="Hundley H."/>
            <person name="Na H."/>
            <person name="Barry K."/>
            <person name="Grigoriev I.V."/>
            <person name="Stajich J.E."/>
            <person name="Kennedy P.G."/>
        </authorList>
    </citation>
    <scope>NUCLEOTIDE SEQUENCE</scope>
    <source>
        <strain evidence="1">S12</strain>
    </source>
</reference>
<dbReference type="GO" id="GO:0003723">
    <property type="term" value="F:RNA binding"/>
    <property type="evidence" value="ECO:0007669"/>
    <property type="project" value="TreeGrafter"/>
</dbReference>
<dbReference type="GeneID" id="64595439"/>
<gene>
    <name evidence="1" type="ORF">HD556DRAFT_1329694</name>
</gene>
<dbReference type="GO" id="GO:0030490">
    <property type="term" value="P:maturation of SSU-rRNA"/>
    <property type="evidence" value="ECO:0007669"/>
    <property type="project" value="InterPro"/>
</dbReference>
<dbReference type="AlphaFoldDB" id="A0A9P7J5H2"/>
<dbReference type="PANTHER" id="PTHR15633:SF2">
    <property type="entry name" value="NUCLEOLAR PROTEIN 11"/>
    <property type="match status" value="1"/>
</dbReference>
<sequence length="797" mass="87235">MNGSPDTSKYNCSSTQTSMSSLIGEPFQVSSYPVPTKIRHEKVHNPTYASYSRDFPGHATVTVQAEGIHIVDLSELHTVASHTCGSNVAFSGPASSRCTLEDDERICTTYALVSSAPEVAVKNRDRTVWIMKQKILGGTLGKSDKREIVLPHEVARIYSDDKSSNILLVSSTGDISVADDELNIQSTLVCPHQQNFLDVFFFPGTSCNFLPPHENPPDTIIMFCSSSDSMLLLSIVSVTGKDMTIIGQNQVSISHGVPGRKTEHHVIALSYGPCGVLSYINESHTWAAYQLEVNNLTTSITQIGETLALAQLSHPNAHSFGRGMCLLSLGSSLVLIAAMTATPSSEISILLWDMRYGVVIASHAIPIPSTIAPSIKQGIDMSLLLADAGQVLLTLCPANISRTASSTSESPYRSIVYIIPLEPNLKSTIAGAIGKTHATSEWLVPNPKAETLADNDPRSKLLVDMSNHLQHNEPHKADEAFFRWAKAHTSASGSTSSNALSISTPDGAALEALYGYGFVKELLALFFAKEYPDKPQYSPRVMRHLIESRVVSAGMVDGRLLTALKRYGDWESIMLSFNSVVDISEDEMISLAKALIDEQREPQPDPEVMNVDSNKAWTPTLSAYMLMCVSYPTSPAALRLAIRKHLPDAQDLIFILELLDGWTVGGTEEYIRTLLKSVASNTSIEHRGGAAPPYDKTISFLQVLLDASFVSLLQFPPSHDLLRSIMSHIEPEIGLHERVGNLRGALEPFAKAQNRIVKERAEGTPKETPNEWRKRRKHQEQQIALGVGLYRLEELVI</sequence>
<comment type="caution">
    <text evidence="1">The sequence shown here is derived from an EMBL/GenBank/DDBJ whole genome shotgun (WGS) entry which is preliminary data.</text>
</comment>
<dbReference type="OrthoDB" id="4349954at2759"/>
<dbReference type="GO" id="GO:0005730">
    <property type="term" value="C:nucleolus"/>
    <property type="evidence" value="ECO:0007669"/>
    <property type="project" value="TreeGrafter"/>
</dbReference>
<organism evidence="1 2">
    <name type="scientific">Suillus plorans</name>
    <dbReference type="NCBI Taxonomy" id="116603"/>
    <lineage>
        <taxon>Eukaryota</taxon>
        <taxon>Fungi</taxon>
        <taxon>Dikarya</taxon>
        <taxon>Basidiomycota</taxon>
        <taxon>Agaricomycotina</taxon>
        <taxon>Agaricomycetes</taxon>
        <taxon>Agaricomycetidae</taxon>
        <taxon>Boletales</taxon>
        <taxon>Suillineae</taxon>
        <taxon>Suillaceae</taxon>
        <taxon>Suillus</taxon>
    </lineage>
</organism>
<proteinExistence type="predicted"/>
<dbReference type="EMBL" id="JABBWE010000004">
    <property type="protein sequence ID" value="KAG1803696.1"/>
    <property type="molecule type" value="Genomic_DNA"/>
</dbReference>
<accession>A0A9P7J5H2</accession>
<dbReference type="RefSeq" id="XP_041166042.1">
    <property type="nucleotide sequence ID" value="XM_041301675.1"/>
</dbReference>
<evidence type="ECO:0000313" key="1">
    <source>
        <dbReference type="EMBL" id="KAG1803696.1"/>
    </source>
</evidence>
<keyword evidence="2" id="KW-1185">Reference proteome</keyword>
<protein>
    <submittedName>
        <fullName evidence="1">Uncharacterized protein</fullName>
    </submittedName>
</protein>
<dbReference type="Proteomes" id="UP000719766">
    <property type="component" value="Unassembled WGS sequence"/>
</dbReference>
<name>A0A9P7J5H2_9AGAM</name>
<dbReference type="InterPro" id="IPR042859">
    <property type="entry name" value="NOL11"/>
</dbReference>
<evidence type="ECO:0000313" key="2">
    <source>
        <dbReference type="Proteomes" id="UP000719766"/>
    </source>
</evidence>